<evidence type="ECO:0000256" key="1">
    <source>
        <dbReference type="ARBA" id="ARBA00022722"/>
    </source>
</evidence>
<dbReference type="InterPro" id="IPR016191">
    <property type="entry name" value="Ribonuclease/ribotoxin"/>
</dbReference>
<evidence type="ECO:0000313" key="4">
    <source>
        <dbReference type="EMBL" id="VDB94673.1"/>
    </source>
</evidence>
<protein>
    <submittedName>
        <fullName evidence="4">Bgt-51637</fullName>
    </submittedName>
</protein>
<dbReference type="Proteomes" id="UP000324639">
    <property type="component" value="Chromosome Bgt_-10"/>
</dbReference>
<keyword evidence="1" id="KW-0540">Nuclease</keyword>
<reference evidence="4 5" key="1">
    <citation type="submission" date="2018-08" db="EMBL/GenBank/DDBJ databases">
        <authorList>
            <person name="Muller C M."/>
        </authorList>
    </citation>
    <scope>NUCLEOTIDE SEQUENCE [LARGE SCALE GENOMIC DNA]</scope>
</reference>
<dbReference type="SUPFAM" id="SSF53933">
    <property type="entry name" value="Microbial ribonucleases"/>
    <property type="match status" value="1"/>
</dbReference>
<evidence type="ECO:0000256" key="3">
    <source>
        <dbReference type="SAM" id="SignalP"/>
    </source>
</evidence>
<feature type="signal peptide" evidence="3">
    <location>
        <begin position="1"/>
        <end position="20"/>
    </location>
</feature>
<gene>
    <name evidence="4" type="ORF">BGT96224V316_LOCUS7815</name>
</gene>
<dbReference type="GO" id="GO:0004540">
    <property type="term" value="F:RNA nuclease activity"/>
    <property type="evidence" value="ECO:0007669"/>
    <property type="project" value="InterPro"/>
</dbReference>
<dbReference type="Gene3D" id="3.10.450.30">
    <property type="entry name" value="Microbial ribonucleases"/>
    <property type="match status" value="1"/>
</dbReference>
<keyword evidence="2" id="KW-0378">Hydrolase</keyword>
<keyword evidence="3" id="KW-0732">Signal</keyword>
<proteinExistence type="predicted"/>
<name>A0A9X9MNW6_BLUGR</name>
<sequence>MWIRFCISLFLSGLVHQVKCIDRPYSDMYLPDGTNGFVCGTEFLPIDTAREETNAIMKAFYEEKRFQTFPRLFEESHLFNVKSEILLSWPARSSGKVYTKGNPGKTRLIINIRGQIMGMVIIKTQQHNYQLSFEKCSPVRSSIAGGNIESRHLDEFWSIAFPIFGFHCGSKYFPLSVVKSGNDLDSNYYFQNVLDAKFRRNEFVEYSGDQFIGSDLRIYPLHHSSSNKAVFGSQGNFRVVFDMTNREFKGIINIKDNEVKCVTVWDLSSASPDTIYEPTSILHMENTSNVYWPETCVGHRFKYKTIWLFIEFALKKWPANRNRKKLGFPIIKQNGLRFWPVRIPETKTRSFTYAFAIGYDTVLNTYGMYEAIIRDGILSKYELCLDLPIDDIRSLEKKLSQVL</sequence>
<evidence type="ECO:0000256" key="2">
    <source>
        <dbReference type="ARBA" id="ARBA00022801"/>
    </source>
</evidence>
<dbReference type="EMBL" id="LR026993">
    <property type="protein sequence ID" value="VDB94673.1"/>
    <property type="molecule type" value="Genomic_DNA"/>
</dbReference>
<accession>A0A9X9MNW6</accession>
<dbReference type="GO" id="GO:0016787">
    <property type="term" value="F:hydrolase activity"/>
    <property type="evidence" value="ECO:0007669"/>
    <property type="project" value="UniProtKB-KW"/>
</dbReference>
<feature type="chain" id="PRO_5040924195" evidence="3">
    <location>
        <begin position="21"/>
        <end position="403"/>
    </location>
</feature>
<organism evidence="4 5">
    <name type="scientific">Blumeria graminis f. sp. tritici</name>
    <dbReference type="NCBI Taxonomy" id="62690"/>
    <lineage>
        <taxon>Eukaryota</taxon>
        <taxon>Fungi</taxon>
        <taxon>Dikarya</taxon>
        <taxon>Ascomycota</taxon>
        <taxon>Pezizomycotina</taxon>
        <taxon>Leotiomycetes</taxon>
        <taxon>Erysiphales</taxon>
        <taxon>Erysiphaceae</taxon>
        <taxon>Blumeria</taxon>
    </lineage>
</organism>
<keyword evidence="5" id="KW-1185">Reference proteome</keyword>
<dbReference type="GO" id="GO:0003723">
    <property type="term" value="F:RNA binding"/>
    <property type="evidence" value="ECO:0007669"/>
    <property type="project" value="InterPro"/>
</dbReference>
<dbReference type="AlphaFoldDB" id="A0A9X9MNW6"/>
<evidence type="ECO:0000313" key="5">
    <source>
        <dbReference type="Proteomes" id="UP000324639"/>
    </source>
</evidence>